<reference evidence="3" key="4">
    <citation type="submission" date="2020-04" db="EMBL/GenBank/DDBJ databases">
        <authorList>
            <person name="Brown S."/>
        </authorList>
    </citation>
    <scope>NUCLEOTIDE SEQUENCE</scope>
    <source>
        <strain evidence="3">DJ015</strain>
    </source>
</reference>
<keyword evidence="1" id="KW-0732">Signal</keyword>
<dbReference type="EMBL" id="JABAGV010000001">
    <property type="protein sequence ID" value="MBC2473298.1"/>
    <property type="molecule type" value="Genomic_DNA"/>
</dbReference>
<dbReference type="OrthoDB" id="2666023at2"/>
<dbReference type="Proteomes" id="UP000587880">
    <property type="component" value="Unassembled WGS sequence"/>
</dbReference>
<accession>A0A0B5QUU0</accession>
<sequence>MNKNLKRIASIIMTVTMVSASMIGCGNSTSQTSGGSASGKTKLTLWHIQTSTAADAIKASVKRFMEANPQYDVEVVDQVNDSYKQKLSMAMSSNQTPDVFIQWGGSGLIDYVNSNKIADLTEFMNKDNYKDKFIDAGINQCSYNGKIYAVPVENVSVAGFFYNKDVFAKYGIQEPKTISELEAACDKLKANGVAPFALANATKWTGSMYYMYLATRFGGLNAFADAASGKGKFENPAFEFAGSKIQDWVKKGYFIDGFNGMDDDSGQARQALYKGDAAMDLMGSWFTGTVLGENPDFMSKLGFFPFPALDGSKEDQSLCAGTVGDNLYSISETCKDKEGAFKLIQSLLDDQALQDRKKLGKIIPLKDFKPDDALTQKILDTVNQAKGVQLWYDQYLPAEVAEVHKSTCQEIFGLTKTPQDADKELQSAMDSYKAKNK</sequence>
<protein>
    <submittedName>
        <fullName evidence="2">ABC transporter substrate-binding protein</fullName>
    </submittedName>
    <submittedName>
        <fullName evidence="3">Extracellular solute-binding protein</fullName>
    </submittedName>
    <submittedName>
        <fullName evidence="6">Multiple sugar-binding protein</fullName>
    </submittedName>
</protein>
<evidence type="ECO:0000313" key="9">
    <source>
        <dbReference type="Proteomes" id="UP000587880"/>
    </source>
</evidence>
<dbReference type="InterPro" id="IPR050490">
    <property type="entry name" value="Bact_solute-bd_prot1"/>
</dbReference>
<dbReference type="PROSITE" id="PS51257">
    <property type="entry name" value="PROKAR_LIPOPROTEIN"/>
    <property type="match status" value="1"/>
</dbReference>
<dbReference type="Pfam" id="PF01547">
    <property type="entry name" value="SBP_bac_1"/>
    <property type="match status" value="1"/>
</dbReference>
<evidence type="ECO:0000313" key="7">
    <source>
        <dbReference type="Proteomes" id="UP000031866"/>
    </source>
</evidence>
<evidence type="ECO:0000313" key="2">
    <source>
        <dbReference type="EMBL" id="AJH01743.1"/>
    </source>
</evidence>
<reference evidence="7" key="1">
    <citation type="submission" date="2014-12" db="EMBL/GenBank/DDBJ databases">
        <title>Genome sequence of Clostridium beijerinckii strain 59B.</title>
        <authorList>
            <person name="Little G.T."/>
            <person name="Minton N.P."/>
        </authorList>
    </citation>
    <scope>NUCLEOTIDE SEQUENCE [LARGE SCALE GENOMIC DNA]</scope>
    <source>
        <strain evidence="7">59B</strain>
    </source>
</reference>
<dbReference type="AlphaFoldDB" id="A0A0B5QUU0"/>
<organism evidence="2 7">
    <name type="scientific">Clostridium beijerinckii</name>
    <name type="common">Clostridium MP</name>
    <dbReference type="NCBI Taxonomy" id="1520"/>
    <lineage>
        <taxon>Bacteria</taxon>
        <taxon>Bacillati</taxon>
        <taxon>Bacillota</taxon>
        <taxon>Clostridia</taxon>
        <taxon>Eubacteriales</taxon>
        <taxon>Clostridiaceae</taxon>
        <taxon>Clostridium</taxon>
    </lineage>
</organism>
<reference evidence="5 9" key="5">
    <citation type="submission" date="2020-04" db="EMBL/GenBank/DDBJ databases">
        <authorList>
            <person name="Hitch T.C.A."/>
            <person name="Wylensek D."/>
            <person name="Clavel T."/>
        </authorList>
    </citation>
    <scope>NUCLEOTIDE SEQUENCE [LARGE SCALE GENOMIC DNA]</scope>
    <source>
        <strain evidence="5 9">WB01_NA02</strain>
    </source>
</reference>
<evidence type="ECO:0000313" key="6">
    <source>
        <dbReference type="EMBL" id="OOM61929.1"/>
    </source>
</evidence>
<feature type="chain" id="PRO_5014221611" evidence="1">
    <location>
        <begin position="21"/>
        <end position="437"/>
    </location>
</feature>
<dbReference type="Proteomes" id="UP000631418">
    <property type="component" value="Unassembled WGS sequence"/>
</dbReference>
<dbReference type="EMBL" id="LZZI01000028">
    <property type="protein sequence ID" value="OOM61929.1"/>
    <property type="molecule type" value="Genomic_DNA"/>
</dbReference>
<dbReference type="EMBL" id="JABAGD010000039">
    <property type="protein sequence ID" value="NMF06732.1"/>
    <property type="molecule type" value="Genomic_DNA"/>
</dbReference>
<dbReference type="Proteomes" id="UP001194098">
    <property type="component" value="Unassembled WGS sequence"/>
</dbReference>
<dbReference type="GeneID" id="66347538"/>
<dbReference type="Proteomes" id="UP000190973">
    <property type="component" value="Unassembled WGS sequence"/>
</dbReference>
<feature type="signal peptide" evidence="1">
    <location>
        <begin position="1"/>
        <end position="20"/>
    </location>
</feature>
<evidence type="ECO:0000256" key="1">
    <source>
        <dbReference type="SAM" id="SignalP"/>
    </source>
</evidence>
<dbReference type="PANTHER" id="PTHR43649:SF14">
    <property type="entry name" value="BLR3389 PROTEIN"/>
    <property type="match status" value="1"/>
</dbReference>
<dbReference type="EMBL" id="JADOEF010000001">
    <property type="protein sequence ID" value="MBF7808565.1"/>
    <property type="molecule type" value="Genomic_DNA"/>
</dbReference>
<reference evidence="6 8" key="3">
    <citation type="submission" date="2016-05" db="EMBL/GenBank/DDBJ databases">
        <title>Microbial solvent formation.</title>
        <authorList>
            <person name="Poehlein A."/>
            <person name="Montoya Solano J.D."/>
            <person name="Flitsch S."/>
            <person name="Krabben P."/>
            <person name="Duerre P."/>
            <person name="Daniel R."/>
        </authorList>
    </citation>
    <scope>NUCLEOTIDE SEQUENCE [LARGE SCALE GENOMIC DNA]</scope>
    <source>
        <strain evidence="6 8">DSM 53</strain>
    </source>
</reference>
<evidence type="ECO:0000313" key="3">
    <source>
        <dbReference type="EMBL" id="MBC2473298.1"/>
    </source>
</evidence>
<dbReference type="STRING" id="1520.LF65_05218"/>
<dbReference type="RefSeq" id="WP_012060834.1">
    <property type="nucleotide sequence ID" value="NZ_BKAK01000052.1"/>
</dbReference>
<dbReference type="PANTHER" id="PTHR43649">
    <property type="entry name" value="ARABINOSE-BINDING PROTEIN-RELATED"/>
    <property type="match status" value="1"/>
</dbReference>
<dbReference type="OMA" id="MELMGTW"/>
<name>A0A0B5QUU0_CLOBE</name>
<dbReference type="InterPro" id="IPR006059">
    <property type="entry name" value="SBP"/>
</dbReference>
<dbReference type="SUPFAM" id="SSF53850">
    <property type="entry name" value="Periplasmic binding protein-like II"/>
    <property type="match status" value="1"/>
</dbReference>
<evidence type="ECO:0000313" key="5">
    <source>
        <dbReference type="EMBL" id="NMF06732.1"/>
    </source>
</evidence>
<reference evidence="3" key="7">
    <citation type="journal article" date="2022" name="Nat. Biotechnol.">
        <title>Carbon-negative production of acetone and isopropanol by gas fermentation at industrial pilot scale.</title>
        <authorList>
            <person name="Liew F.E."/>
            <person name="Nogle R."/>
            <person name="Abdalla T."/>
            <person name="Rasor B.J."/>
            <person name="Canter C."/>
            <person name="Jensen R.O."/>
            <person name="Wang L."/>
            <person name="Strutz J."/>
            <person name="Chirania P."/>
            <person name="De Tissera S."/>
            <person name="Mueller A.P."/>
            <person name="Ruan Z."/>
            <person name="Gao A."/>
            <person name="Tran L."/>
            <person name="Engle N.L."/>
            <person name="Bromley J.C."/>
            <person name="Daniell J."/>
            <person name="Conrado R."/>
            <person name="Tschaplinski T.J."/>
            <person name="Giannone R.J."/>
            <person name="Hettich R.L."/>
            <person name="Karim A.S."/>
            <person name="Simpson S.D."/>
            <person name="Brown S.D."/>
            <person name="Leang C."/>
            <person name="Jewett M.C."/>
            <person name="Kopke M."/>
        </authorList>
    </citation>
    <scope>NUCLEOTIDE SEQUENCE</scope>
    <source>
        <strain evidence="3">DJ015</strain>
    </source>
</reference>
<dbReference type="Gene3D" id="3.40.190.10">
    <property type="entry name" value="Periplasmic binding protein-like II"/>
    <property type="match status" value="2"/>
</dbReference>
<dbReference type="EMBL" id="CP010086">
    <property type="protein sequence ID" value="AJH01743.1"/>
    <property type="molecule type" value="Genomic_DNA"/>
</dbReference>
<gene>
    <name evidence="6" type="primary">msmE_3</name>
    <name evidence="6" type="ORF">CLBCK_19860</name>
    <name evidence="5" type="ORF">HF849_18685</name>
    <name evidence="3" type="ORF">HGI39_00950</name>
    <name evidence="4" type="ORF">IS491_07850</name>
    <name evidence="2" type="ORF">LF65_05218</name>
</gene>
<proteinExistence type="predicted"/>
<reference evidence="2" key="2">
    <citation type="submission" date="2016-02" db="EMBL/GenBank/DDBJ databases">
        <title>Genome sequence of Clostridium beijerinckii strain 59B.</title>
        <authorList>
            <person name="Little G.T."/>
            <person name="Minton N.P."/>
        </authorList>
    </citation>
    <scope>NUCLEOTIDE SEQUENCE</scope>
    <source>
        <strain evidence="2">NCIMB 14988</strain>
    </source>
</reference>
<dbReference type="KEGG" id="cbei:LF65_05218"/>
<evidence type="ECO:0000313" key="8">
    <source>
        <dbReference type="Proteomes" id="UP000190973"/>
    </source>
</evidence>
<evidence type="ECO:0000313" key="4">
    <source>
        <dbReference type="EMBL" id="MBF7808565.1"/>
    </source>
</evidence>
<reference evidence="4" key="6">
    <citation type="submission" date="2020-11" db="EMBL/GenBank/DDBJ databases">
        <authorList>
            <person name="Thieme N."/>
            <person name="Liebl W."/>
            <person name="Zverlov V."/>
        </authorList>
    </citation>
    <scope>NUCLEOTIDE SEQUENCE</scope>
    <source>
        <strain evidence="4">NT08</strain>
    </source>
</reference>
<dbReference type="Proteomes" id="UP000031866">
    <property type="component" value="Chromosome"/>
</dbReference>